<dbReference type="OrthoDB" id="294251at2759"/>
<dbReference type="InterPro" id="IPR035969">
    <property type="entry name" value="Rab-GAP_TBC_sf"/>
</dbReference>
<dbReference type="Proteomes" id="UP000499080">
    <property type="component" value="Unassembled WGS sequence"/>
</dbReference>
<accession>A0A4Y2V1H2</accession>
<evidence type="ECO:0008006" key="3">
    <source>
        <dbReference type="Google" id="ProtNLM"/>
    </source>
</evidence>
<comment type="caution">
    <text evidence="1">The sequence shown here is derived from an EMBL/GenBank/DDBJ whole genome shotgun (WGS) entry which is preliminary data.</text>
</comment>
<sequence length="73" mass="8416">MYPIRRGWASHQIIKRYVRKGIPSSHRGTVWSLISGAKELKDQQPDLYTAILKRPLKQEIIETIDLGNALFIV</sequence>
<evidence type="ECO:0000313" key="2">
    <source>
        <dbReference type="Proteomes" id="UP000499080"/>
    </source>
</evidence>
<reference evidence="1 2" key="1">
    <citation type="journal article" date="2019" name="Sci. Rep.">
        <title>Orb-weaving spider Araneus ventricosus genome elucidates the spidroin gene catalogue.</title>
        <authorList>
            <person name="Kono N."/>
            <person name="Nakamura H."/>
            <person name="Ohtoshi R."/>
            <person name="Moran D.A.P."/>
            <person name="Shinohara A."/>
            <person name="Yoshida Y."/>
            <person name="Fujiwara M."/>
            <person name="Mori M."/>
            <person name="Tomita M."/>
            <person name="Arakawa K."/>
        </authorList>
    </citation>
    <scope>NUCLEOTIDE SEQUENCE [LARGE SCALE GENOMIC DNA]</scope>
</reference>
<gene>
    <name evidence="1" type="ORF">AVEN_72572_1</name>
</gene>
<dbReference type="AlphaFoldDB" id="A0A4Y2V1H2"/>
<proteinExistence type="predicted"/>
<keyword evidence="2" id="KW-1185">Reference proteome</keyword>
<dbReference type="SUPFAM" id="SSF47923">
    <property type="entry name" value="Ypt/Rab-GAP domain of gyp1p"/>
    <property type="match status" value="1"/>
</dbReference>
<dbReference type="Gene3D" id="1.10.10.750">
    <property type="entry name" value="Ypt/Rab-GAP domain of gyp1p, domain 1"/>
    <property type="match status" value="1"/>
</dbReference>
<dbReference type="EMBL" id="BGPR01041995">
    <property type="protein sequence ID" value="GBO18371.1"/>
    <property type="molecule type" value="Genomic_DNA"/>
</dbReference>
<organism evidence="1 2">
    <name type="scientific">Araneus ventricosus</name>
    <name type="common">Orbweaver spider</name>
    <name type="synonym">Epeira ventricosa</name>
    <dbReference type="NCBI Taxonomy" id="182803"/>
    <lineage>
        <taxon>Eukaryota</taxon>
        <taxon>Metazoa</taxon>
        <taxon>Ecdysozoa</taxon>
        <taxon>Arthropoda</taxon>
        <taxon>Chelicerata</taxon>
        <taxon>Arachnida</taxon>
        <taxon>Araneae</taxon>
        <taxon>Araneomorphae</taxon>
        <taxon>Entelegynae</taxon>
        <taxon>Araneoidea</taxon>
        <taxon>Araneidae</taxon>
        <taxon>Araneus</taxon>
    </lineage>
</organism>
<protein>
    <recommendedName>
        <fullName evidence="3">Rab-GAP TBC domain-containing protein</fullName>
    </recommendedName>
</protein>
<name>A0A4Y2V1H2_ARAVE</name>
<evidence type="ECO:0000313" key="1">
    <source>
        <dbReference type="EMBL" id="GBO18371.1"/>
    </source>
</evidence>